<accession>X1ATC1</accession>
<sequence length="102" mass="11914">FSLTFTPGADEALYNFNRWDTEIQNALIGLDNVYRYYLDKDNYLTAYKGQWENETTFVMNVEDFERPPRGVTSRLTFEGSKVTIKDFATTYNGSWEITAEIQ</sequence>
<dbReference type="EMBL" id="BART01007765">
    <property type="protein sequence ID" value="GAG63106.1"/>
    <property type="molecule type" value="Genomic_DNA"/>
</dbReference>
<protein>
    <recommendedName>
        <fullName evidence="2">Lipocalin-like domain-containing protein</fullName>
    </recommendedName>
</protein>
<feature type="non-terminal residue" evidence="1">
    <location>
        <position position="1"/>
    </location>
</feature>
<comment type="caution">
    <text evidence="1">The sequence shown here is derived from an EMBL/GenBank/DDBJ whole genome shotgun (WGS) entry which is preliminary data.</text>
</comment>
<name>X1ATC1_9ZZZZ</name>
<evidence type="ECO:0000313" key="1">
    <source>
        <dbReference type="EMBL" id="GAG63106.1"/>
    </source>
</evidence>
<organism evidence="1">
    <name type="scientific">marine sediment metagenome</name>
    <dbReference type="NCBI Taxonomy" id="412755"/>
    <lineage>
        <taxon>unclassified sequences</taxon>
        <taxon>metagenomes</taxon>
        <taxon>ecological metagenomes</taxon>
    </lineage>
</organism>
<dbReference type="AlphaFoldDB" id="X1ATC1"/>
<proteinExistence type="predicted"/>
<reference evidence="1" key="1">
    <citation type="journal article" date="2014" name="Front. Microbiol.">
        <title>High frequency of phylogenetically diverse reductive dehalogenase-homologous genes in deep subseafloor sedimentary metagenomes.</title>
        <authorList>
            <person name="Kawai M."/>
            <person name="Futagami T."/>
            <person name="Toyoda A."/>
            <person name="Takaki Y."/>
            <person name="Nishi S."/>
            <person name="Hori S."/>
            <person name="Arai W."/>
            <person name="Tsubouchi T."/>
            <person name="Morono Y."/>
            <person name="Uchiyama I."/>
            <person name="Ito T."/>
            <person name="Fujiyama A."/>
            <person name="Inagaki F."/>
            <person name="Takami H."/>
        </authorList>
    </citation>
    <scope>NUCLEOTIDE SEQUENCE</scope>
    <source>
        <strain evidence="1">Expedition CK06-06</strain>
    </source>
</reference>
<evidence type="ECO:0008006" key="2">
    <source>
        <dbReference type="Google" id="ProtNLM"/>
    </source>
</evidence>
<gene>
    <name evidence="1" type="ORF">S01H4_17602</name>
</gene>